<accession>U4LTW2</accession>
<keyword evidence="3" id="KW-1185">Reference proteome</keyword>
<evidence type="ECO:0000313" key="2">
    <source>
        <dbReference type="EMBL" id="CCX31141.1"/>
    </source>
</evidence>
<gene>
    <name evidence="2" type="ORF">PCON_10031</name>
</gene>
<dbReference type="Proteomes" id="UP000018144">
    <property type="component" value="Unassembled WGS sequence"/>
</dbReference>
<organism evidence="2 3">
    <name type="scientific">Pyronema omphalodes (strain CBS 100304)</name>
    <name type="common">Pyronema confluens</name>
    <dbReference type="NCBI Taxonomy" id="1076935"/>
    <lineage>
        <taxon>Eukaryota</taxon>
        <taxon>Fungi</taxon>
        <taxon>Dikarya</taxon>
        <taxon>Ascomycota</taxon>
        <taxon>Pezizomycotina</taxon>
        <taxon>Pezizomycetes</taxon>
        <taxon>Pezizales</taxon>
        <taxon>Pyronemataceae</taxon>
        <taxon>Pyronema</taxon>
    </lineage>
</organism>
<evidence type="ECO:0008006" key="4">
    <source>
        <dbReference type="Google" id="ProtNLM"/>
    </source>
</evidence>
<feature type="chain" id="PRO_5004651666" description="Secreted protein" evidence="1">
    <location>
        <begin position="28"/>
        <end position="63"/>
    </location>
</feature>
<keyword evidence="1" id="KW-0732">Signal</keyword>
<dbReference type="AlphaFoldDB" id="U4LTW2"/>
<evidence type="ECO:0000313" key="3">
    <source>
        <dbReference type="Proteomes" id="UP000018144"/>
    </source>
</evidence>
<proteinExistence type="predicted"/>
<evidence type="ECO:0000256" key="1">
    <source>
        <dbReference type="SAM" id="SignalP"/>
    </source>
</evidence>
<reference evidence="2 3" key="1">
    <citation type="journal article" date="2013" name="PLoS Genet.">
        <title>The genome and development-dependent transcriptomes of Pyronema confluens: a window into fungal evolution.</title>
        <authorList>
            <person name="Traeger S."/>
            <person name="Altegoer F."/>
            <person name="Freitag M."/>
            <person name="Gabaldon T."/>
            <person name="Kempken F."/>
            <person name="Kumar A."/>
            <person name="Marcet-Houben M."/>
            <person name="Poggeler S."/>
            <person name="Stajich J.E."/>
            <person name="Nowrousian M."/>
        </authorList>
    </citation>
    <scope>NUCLEOTIDE SEQUENCE [LARGE SCALE GENOMIC DNA]</scope>
    <source>
        <strain evidence="3">CBS 100304</strain>
        <tissue evidence="2">Vegetative mycelium</tissue>
    </source>
</reference>
<sequence length="63" mass="7291">MPPFSSSSSYPLLLLLFIHSPQQPASQFSTSPPRTVRNNVFRLCDYPIFNQNFSFRSLRQKQA</sequence>
<dbReference type="EMBL" id="HF935541">
    <property type="protein sequence ID" value="CCX31141.1"/>
    <property type="molecule type" value="Genomic_DNA"/>
</dbReference>
<protein>
    <recommendedName>
        <fullName evidence="4">Secreted protein</fullName>
    </recommendedName>
</protein>
<name>U4LTW2_PYROM</name>
<feature type="signal peptide" evidence="1">
    <location>
        <begin position="1"/>
        <end position="27"/>
    </location>
</feature>